<keyword evidence="1" id="KW-0560">Oxidoreductase</keyword>
<dbReference type="RefSeq" id="WP_184308283.1">
    <property type="nucleotide sequence ID" value="NZ_JACHXU010000025.1"/>
</dbReference>
<proteinExistence type="predicted"/>
<dbReference type="Proteomes" id="UP000536179">
    <property type="component" value="Unassembled WGS sequence"/>
</dbReference>
<sequence>MSHTEFSPAAASEATHRTPTIIQGGMGVAVSDWRLARSVALTGQMGVVSGTAMDTVLVRRLQLGDADGKMRHALSEFPYPAMAKRIVDRYFIEGGKATDAPFAATPVVSEKPTQAQLELVVAANFVEVFLAKEDHDGLVGVNFLEKIQTPTLASLFGAMLAGVDYVLMGAGIPRHIPGVLDRLAEGQSVEYPLYVLDAPTDEPVVTTFDPMEFGGGEIPWLNRPRFLAIVSSATLASMLAKRSNGRVDGFIVEGASAGGHNAPPRGKMQLNERGEPIYGKRDAVDLKAIEAIGLPFWLAGSYGTPEAVRQALETGASGVQVGTAFAFSNESGLLGSIKTEVIQRCKSGTLDVVTDPLASPTGFPFKVLQMEGTVSEDAVYQQRRRVCDLGFLRQAYRRPDGKTGWRCPGEPTQSYVAKGGELAHCEGRKCVCNGLVANIGLAQTRRDGTTEPAIVTCGDDVETILQFLPSATATAYSAPDVVRHLLSGVTEQETSQSPSMVAV</sequence>
<keyword evidence="2" id="KW-1185">Reference proteome</keyword>
<dbReference type="SUPFAM" id="SSF51412">
    <property type="entry name" value="Inosine monophosphate dehydrogenase (IMPDH)"/>
    <property type="match status" value="1"/>
</dbReference>
<name>A0A7W5E3K6_9BACT</name>
<organism evidence="1 2">
    <name type="scientific">Aporhodopirellula rubra</name>
    <dbReference type="NCBI Taxonomy" id="980271"/>
    <lineage>
        <taxon>Bacteria</taxon>
        <taxon>Pseudomonadati</taxon>
        <taxon>Planctomycetota</taxon>
        <taxon>Planctomycetia</taxon>
        <taxon>Pirellulales</taxon>
        <taxon>Pirellulaceae</taxon>
        <taxon>Aporhodopirellula</taxon>
    </lineage>
</organism>
<dbReference type="GO" id="GO:0018580">
    <property type="term" value="F:nitronate monooxygenase activity"/>
    <property type="evidence" value="ECO:0007669"/>
    <property type="project" value="UniProtKB-EC"/>
</dbReference>
<dbReference type="AlphaFoldDB" id="A0A7W5E3K6"/>
<protein>
    <submittedName>
        <fullName evidence="1">Nitronate monooxygenase</fullName>
        <ecNumber evidence="1">1.13.12.16</ecNumber>
    </submittedName>
</protein>
<dbReference type="InterPro" id="IPR013785">
    <property type="entry name" value="Aldolase_TIM"/>
</dbReference>
<dbReference type="Gene3D" id="3.20.20.70">
    <property type="entry name" value="Aldolase class I"/>
    <property type="match status" value="1"/>
</dbReference>
<evidence type="ECO:0000313" key="2">
    <source>
        <dbReference type="Proteomes" id="UP000536179"/>
    </source>
</evidence>
<dbReference type="Pfam" id="PF03060">
    <property type="entry name" value="NMO"/>
    <property type="match status" value="1"/>
</dbReference>
<dbReference type="EMBL" id="JACHXU010000025">
    <property type="protein sequence ID" value="MBB3209564.1"/>
    <property type="molecule type" value="Genomic_DNA"/>
</dbReference>
<dbReference type="PANTHER" id="PTHR32332">
    <property type="entry name" value="2-NITROPROPANE DIOXYGENASE"/>
    <property type="match status" value="1"/>
</dbReference>
<accession>A0A7W5E3K6</accession>
<evidence type="ECO:0000313" key="1">
    <source>
        <dbReference type="EMBL" id="MBB3209564.1"/>
    </source>
</evidence>
<dbReference type="EC" id="1.13.12.16" evidence="1"/>
<dbReference type="PANTHER" id="PTHR32332:SF33">
    <property type="entry name" value="NITRONATE MONOOXYGENASE DOMAIN-CONTAINING PROTEIN"/>
    <property type="match status" value="1"/>
</dbReference>
<comment type="caution">
    <text evidence="1">The sequence shown here is derived from an EMBL/GenBank/DDBJ whole genome shotgun (WGS) entry which is preliminary data.</text>
</comment>
<reference evidence="1 2" key="1">
    <citation type="submission" date="2020-08" db="EMBL/GenBank/DDBJ databases">
        <title>Genomic Encyclopedia of Type Strains, Phase III (KMG-III): the genomes of soil and plant-associated and newly described type strains.</title>
        <authorList>
            <person name="Whitman W."/>
        </authorList>
    </citation>
    <scope>NUCLEOTIDE SEQUENCE [LARGE SCALE GENOMIC DNA]</scope>
    <source>
        <strain evidence="1 2">CECT 8075</strain>
    </source>
</reference>
<keyword evidence="1" id="KW-0503">Monooxygenase</keyword>
<gene>
    <name evidence="1" type="ORF">FHS27_005404</name>
</gene>